<dbReference type="RefSeq" id="WP_284350744.1">
    <property type="nucleotide sequence ID" value="NZ_BRXS01000004.1"/>
</dbReference>
<dbReference type="EMBL" id="BRXS01000004">
    <property type="protein sequence ID" value="GLC26286.1"/>
    <property type="molecule type" value="Genomic_DNA"/>
</dbReference>
<accession>A0AA37QCD0</accession>
<feature type="transmembrane region" description="Helical" evidence="7">
    <location>
        <begin position="385"/>
        <end position="406"/>
    </location>
</feature>
<evidence type="ECO:0000256" key="1">
    <source>
        <dbReference type="ARBA" id="ARBA00004651"/>
    </source>
</evidence>
<evidence type="ECO:0000313" key="11">
    <source>
        <dbReference type="Proteomes" id="UP001161325"/>
    </source>
</evidence>
<dbReference type="PANTHER" id="PTHR30572:SF4">
    <property type="entry name" value="ABC TRANSPORTER PERMEASE YTRF"/>
    <property type="match status" value="1"/>
</dbReference>
<evidence type="ECO:0000256" key="6">
    <source>
        <dbReference type="ARBA" id="ARBA00038076"/>
    </source>
</evidence>
<keyword evidence="3 7" id="KW-0812">Transmembrane</keyword>
<dbReference type="InterPro" id="IPR003838">
    <property type="entry name" value="ABC3_permease_C"/>
</dbReference>
<dbReference type="AlphaFoldDB" id="A0AA37QCD0"/>
<dbReference type="PANTHER" id="PTHR30572">
    <property type="entry name" value="MEMBRANE COMPONENT OF TRANSPORTER-RELATED"/>
    <property type="match status" value="1"/>
</dbReference>
<evidence type="ECO:0000313" key="10">
    <source>
        <dbReference type="EMBL" id="GLC26286.1"/>
    </source>
</evidence>
<evidence type="ECO:0000256" key="3">
    <source>
        <dbReference type="ARBA" id="ARBA00022692"/>
    </source>
</evidence>
<evidence type="ECO:0000259" key="9">
    <source>
        <dbReference type="Pfam" id="PF12704"/>
    </source>
</evidence>
<feature type="transmembrane region" description="Helical" evidence="7">
    <location>
        <begin position="340"/>
        <end position="364"/>
    </location>
</feature>
<evidence type="ECO:0000256" key="5">
    <source>
        <dbReference type="ARBA" id="ARBA00023136"/>
    </source>
</evidence>
<proteinExistence type="inferred from homology"/>
<evidence type="ECO:0000256" key="7">
    <source>
        <dbReference type="SAM" id="Phobius"/>
    </source>
</evidence>
<evidence type="ECO:0000259" key="8">
    <source>
        <dbReference type="Pfam" id="PF02687"/>
    </source>
</evidence>
<evidence type="ECO:0000256" key="2">
    <source>
        <dbReference type="ARBA" id="ARBA00022475"/>
    </source>
</evidence>
<dbReference type="GO" id="GO:0022857">
    <property type="term" value="F:transmembrane transporter activity"/>
    <property type="evidence" value="ECO:0007669"/>
    <property type="project" value="TreeGrafter"/>
</dbReference>
<keyword evidence="2" id="KW-1003">Cell membrane</keyword>
<dbReference type="Pfam" id="PF02687">
    <property type="entry name" value="FtsX"/>
    <property type="match status" value="1"/>
</dbReference>
<dbReference type="Proteomes" id="UP001161325">
    <property type="component" value="Unassembled WGS sequence"/>
</dbReference>
<comment type="subcellular location">
    <subcellularLocation>
        <location evidence="1">Cell membrane</location>
        <topology evidence="1">Multi-pass membrane protein</topology>
    </subcellularLocation>
</comment>
<reference evidence="10" key="1">
    <citation type="submission" date="2022-08" db="EMBL/GenBank/DDBJ databases">
        <title>Draft genome sequencing of Roseisolibacter agri AW1220.</title>
        <authorList>
            <person name="Tobiishi Y."/>
            <person name="Tonouchi A."/>
        </authorList>
    </citation>
    <scope>NUCLEOTIDE SEQUENCE</scope>
    <source>
        <strain evidence="10">AW1220</strain>
    </source>
</reference>
<comment type="caution">
    <text evidence="10">The sequence shown here is derived from an EMBL/GenBank/DDBJ whole genome shotgun (WGS) entry which is preliminary data.</text>
</comment>
<keyword evidence="5 7" id="KW-0472">Membrane</keyword>
<dbReference type="GO" id="GO:0005886">
    <property type="term" value="C:plasma membrane"/>
    <property type="evidence" value="ECO:0007669"/>
    <property type="project" value="UniProtKB-SubCell"/>
</dbReference>
<feature type="transmembrane region" description="Helical" evidence="7">
    <location>
        <begin position="28"/>
        <end position="49"/>
    </location>
</feature>
<keyword evidence="4 7" id="KW-1133">Transmembrane helix</keyword>
<comment type="similarity">
    <text evidence="6">Belongs to the ABC-4 integral membrane protein family.</text>
</comment>
<feature type="domain" description="MacB-like periplasmic core" evidence="9">
    <location>
        <begin position="29"/>
        <end position="258"/>
    </location>
</feature>
<name>A0AA37QCD0_9BACT</name>
<gene>
    <name evidence="10" type="ORF">rosag_27990</name>
</gene>
<dbReference type="InterPro" id="IPR025857">
    <property type="entry name" value="MacB_PCD"/>
</dbReference>
<sequence>MSIFTRVLQTVEGIGIALEALRANKVRAALTIFGVAIGVFVVVAMAAAVHGMTRSFQSDVEAFGATSFQVRRRPLNVSFGPNEDDPTRRNPPLTRDEAAMLRALPSVAAVTEIWGDQKPFRYRDKQLPSVGYDALSSEWMETDKGDISPGRNFSAQEENAAARVVIVNDTLKARLFGDSDPIGKQITIDDEPFTVIGVYHTTAGFLKSMDGRGPDRPRAIVPMGTARRHLNLWTRGVMMMVKPREGTVQADVMDEVTAALRGRRGLRPSQPNTFALVTSDRMMEAFDKLFGTLFIIGLSLSAVGLLVGGVGVVAIMMISVTERTREIGVRKALGATKGTILFQFLVEAVTLTCIGAALGLLLGWGAAALIRNVFASIPAAVPPQAVISALVVSALTGVAFGMVPAVRAAKLDPVEALRYE</sequence>
<feature type="domain" description="ABC3 transporter permease C-terminal" evidence="8">
    <location>
        <begin position="299"/>
        <end position="413"/>
    </location>
</feature>
<keyword evidence="11" id="KW-1185">Reference proteome</keyword>
<protein>
    <submittedName>
        <fullName evidence="10">Multidrug ABC transporter substrate-binding protein</fullName>
    </submittedName>
</protein>
<feature type="transmembrane region" description="Helical" evidence="7">
    <location>
        <begin position="289"/>
        <end position="320"/>
    </location>
</feature>
<dbReference type="InterPro" id="IPR050250">
    <property type="entry name" value="Macrolide_Exporter_MacB"/>
</dbReference>
<dbReference type="Pfam" id="PF12704">
    <property type="entry name" value="MacB_PCD"/>
    <property type="match status" value="1"/>
</dbReference>
<organism evidence="10 11">
    <name type="scientific">Roseisolibacter agri</name>
    <dbReference type="NCBI Taxonomy" id="2014610"/>
    <lineage>
        <taxon>Bacteria</taxon>
        <taxon>Pseudomonadati</taxon>
        <taxon>Gemmatimonadota</taxon>
        <taxon>Gemmatimonadia</taxon>
        <taxon>Gemmatimonadales</taxon>
        <taxon>Gemmatimonadaceae</taxon>
        <taxon>Roseisolibacter</taxon>
    </lineage>
</organism>
<evidence type="ECO:0000256" key="4">
    <source>
        <dbReference type="ARBA" id="ARBA00022989"/>
    </source>
</evidence>